<dbReference type="PANTHER" id="PTHR15462">
    <property type="entry name" value="SERINE PROTEASE"/>
    <property type="match status" value="1"/>
</dbReference>
<accession>A0ABZ2WSU4</accession>
<dbReference type="InterPro" id="IPR009003">
    <property type="entry name" value="Peptidase_S1_PA"/>
</dbReference>
<feature type="domain" description="Peptidase S1" evidence="2">
    <location>
        <begin position="96"/>
        <end position="322"/>
    </location>
</feature>
<keyword evidence="1" id="KW-0732">Signal</keyword>
<reference evidence="3 4" key="1">
    <citation type="submission" date="2024-04" db="EMBL/GenBank/DDBJ databases">
        <title>Complete genome sequence of Fusarium acuminatum.</title>
        <authorList>
            <person name="Lan B."/>
        </authorList>
    </citation>
    <scope>NUCLEOTIDE SEQUENCE [LARGE SCALE GENOMIC DNA]</scope>
    <source>
        <strain evidence="3">1A</strain>
    </source>
</reference>
<dbReference type="Proteomes" id="UP001489902">
    <property type="component" value="Chromosome 2"/>
</dbReference>
<dbReference type="InterPro" id="IPR050966">
    <property type="entry name" value="Glutamyl_endopeptidase"/>
</dbReference>
<dbReference type="PROSITE" id="PS50240">
    <property type="entry name" value="TRYPSIN_DOM"/>
    <property type="match status" value="1"/>
</dbReference>
<gene>
    <name evidence="3" type="ORF">QYS62_004013</name>
</gene>
<organism evidence="3 4">
    <name type="scientific">Fusarium acuminatum</name>
    <dbReference type="NCBI Taxonomy" id="5515"/>
    <lineage>
        <taxon>Eukaryota</taxon>
        <taxon>Fungi</taxon>
        <taxon>Dikarya</taxon>
        <taxon>Ascomycota</taxon>
        <taxon>Pezizomycotina</taxon>
        <taxon>Sordariomycetes</taxon>
        <taxon>Hypocreomycetidae</taxon>
        <taxon>Hypocreales</taxon>
        <taxon>Nectriaceae</taxon>
        <taxon>Fusarium</taxon>
        <taxon>Fusarium tricinctum species complex</taxon>
    </lineage>
</organism>
<evidence type="ECO:0000256" key="1">
    <source>
        <dbReference type="ARBA" id="ARBA00022729"/>
    </source>
</evidence>
<dbReference type="SUPFAM" id="SSF50494">
    <property type="entry name" value="Trypsin-like serine proteases"/>
    <property type="match status" value="1"/>
</dbReference>
<dbReference type="InterPro" id="IPR043504">
    <property type="entry name" value="Peptidase_S1_PA_chymotrypsin"/>
</dbReference>
<sequence length="322" mass="34975">MILSPTSPSNISPSIMSLKMFITFGMLALCHIAITAPLDGVKSNSARGYSTVSLEGDAPMPKYHNLTREYLRTLPLVEVPPSLPAHLQPRELRDTAVGGYDERVVLDNQEYPYSAMGRLDVLSEVPFSQTNVCSGSLVGPRHVMVARHCVKSDNLQAVRKAKFSPSHFNGTRLGESYVTDAIMPDRIIGGIFCYEANDWAVLILADRLGDKLGYLGVKAVDCETQANKPMFSHVGYPQDKGWGVPTLQAESISIKECHTCTIGSVRTDADGTIGQSGGPLFIVEDGLPWLYGVSSTHYLTNNGFATGPELVKAVALARKKYP</sequence>
<dbReference type="InterPro" id="IPR001254">
    <property type="entry name" value="Trypsin_dom"/>
</dbReference>
<evidence type="ECO:0000259" key="2">
    <source>
        <dbReference type="PROSITE" id="PS50240"/>
    </source>
</evidence>
<dbReference type="PANTHER" id="PTHR15462:SF8">
    <property type="entry name" value="SERINE PROTEASE"/>
    <property type="match status" value="1"/>
</dbReference>
<evidence type="ECO:0000313" key="3">
    <source>
        <dbReference type="EMBL" id="WZH43012.1"/>
    </source>
</evidence>
<dbReference type="Gene3D" id="2.40.10.10">
    <property type="entry name" value="Trypsin-like serine proteases"/>
    <property type="match status" value="2"/>
</dbReference>
<keyword evidence="4" id="KW-1185">Reference proteome</keyword>
<dbReference type="Pfam" id="PF00089">
    <property type="entry name" value="Trypsin"/>
    <property type="match status" value="1"/>
</dbReference>
<dbReference type="EMBL" id="CP151261">
    <property type="protein sequence ID" value="WZH43012.1"/>
    <property type="molecule type" value="Genomic_DNA"/>
</dbReference>
<protein>
    <submittedName>
        <fullName evidence="3">Trypsin-like cysteine/serine peptidase domain-containing protein</fullName>
    </submittedName>
</protein>
<proteinExistence type="predicted"/>
<evidence type="ECO:0000313" key="4">
    <source>
        <dbReference type="Proteomes" id="UP001489902"/>
    </source>
</evidence>
<name>A0ABZ2WSU4_9HYPO</name>